<dbReference type="AlphaFoldDB" id="D3AF21"/>
<evidence type="ECO:0000313" key="2">
    <source>
        <dbReference type="EMBL" id="EFC99574.1"/>
    </source>
</evidence>
<dbReference type="HOGENOM" id="CLU_2553650_0_0_9"/>
<evidence type="ECO:0000256" key="1">
    <source>
        <dbReference type="SAM" id="Phobius"/>
    </source>
</evidence>
<dbReference type="EMBL" id="ACIO01000163">
    <property type="protein sequence ID" value="EFC99574.1"/>
    <property type="molecule type" value="Genomic_DNA"/>
</dbReference>
<evidence type="ECO:0000313" key="3">
    <source>
        <dbReference type="Proteomes" id="UP000004968"/>
    </source>
</evidence>
<keyword evidence="1" id="KW-1133">Transmembrane helix</keyword>
<dbReference type="Proteomes" id="UP000004968">
    <property type="component" value="Unassembled WGS sequence"/>
</dbReference>
<proteinExistence type="predicted"/>
<reference evidence="2 3" key="1">
    <citation type="submission" date="2010-01" db="EMBL/GenBank/DDBJ databases">
        <authorList>
            <person name="Weinstock G."/>
            <person name="Sodergren E."/>
            <person name="Clifton S."/>
            <person name="Fulton L."/>
            <person name="Fulton B."/>
            <person name="Courtney L."/>
            <person name="Fronick C."/>
            <person name="Harrison M."/>
            <person name="Strong C."/>
            <person name="Farmer C."/>
            <person name="Delahaunty K."/>
            <person name="Markovic C."/>
            <person name="Hall O."/>
            <person name="Minx P."/>
            <person name="Tomlinson C."/>
            <person name="Mitreva M."/>
            <person name="Nelson J."/>
            <person name="Hou S."/>
            <person name="Wollam A."/>
            <person name="Pepin K.H."/>
            <person name="Johnson M."/>
            <person name="Bhonagiri V."/>
            <person name="Nash W.E."/>
            <person name="Warren W."/>
            <person name="Chinwalla A."/>
            <person name="Mardis E.R."/>
            <person name="Wilson R.K."/>
        </authorList>
    </citation>
    <scope>NUCLEOTIDE SEQUENCE [LARGE SCALE GENOMIC DNA]</scope>
    <source>
        <strain evidence="2 3">DSM 13479</strain>
    </source>
</reference>
<protein>
    <submittedName>
        <fullName evidence="2">Uncharacterized protein</fullName>
    </submittedName>
</protein>
<gene>
    <name evidence="2" type="ORF">CLOSTHATH_02205</name>
</gene>
<feature type="transmembrane region" description="Helical" evidence="1">
    <location>
        <begin position="6"/>
        <end position="22"/>
    </location>
</feature>
<accession>D3AF21</accession>
<organism evidence="2 3">
    <name type="scientific">Hungatella hathewayi DSM 13479</name>
    <dbReference type="NCBI Taxonomy" id="566550"/>
    <lineage>
        <taxon>Bacteria</taxon>
        <taxon>Bacillati</taxon>
        <taxon>Bacillota</taxon>
        <taxon>Clostridia</taxon>
        <taxon>Lachnospirales</taxon>
        <taxon>Lachnospiraceae</taxon>
        <taxon>Hungatella</taxon>
    </lineage>
</organism>
<keyword evidence="1" id="KW-0472">Membrane</keyword>
<keyword evidence="1" id="KW-0812">Transmembrane</keyword>
<name>D3AF21_9FIRM</name>
<comment type="caution">
    <text evidence="2">The sequence shown here is derived from an EMBL/GenBank/DDBJ whole genome shotgun (WGS) entry which is preliminary data.</text>
</comment>
<sequence length="82" mass="10020">MIRAIFYIKCLLFFIMYFTICIKDDKIQICKRLHIMIMHNNFFIQQLLILKDFINLNIFKRLQIFLKICVNDYTLPNNGRIT</sequence>